<comment type="catalytic activity">
    <reaction evidence="7 8">
        <text>lipid IVA (E. coli) + CMP-3-deoxy-beta-D-manno-octulosonate = alpha-Kdo-(2-&gt;6)-lipid IVA (E. coli) + CMP + H(+)</text>
        <dbReference type="Rhea" id="RHEA:28066"/>
        <dbReference type="ChEBI" id="CHEBI:15378"/>
        <dbReference type="ChEBI" id="CHEBI:58603"/>
        <dbReference type="ChEBI" id="CHEBI:60364"/>
        <dbReference type="ChEBI" id="CHEBI:60377"/>
        <dbReference type="ChEBI" id="CHEBI:85987"/>
        <dbReference type="EC" id="2.4.99.12"/>
    </reaction>
</comment>
<dbReference type="InterPro" id="IPR038107">
    <property type="entry name" value="Glycos_transf_N_sf"/>
</dbReference>
<comment type="subcellular location">
    <subcellularLocation>
        <location evidence="8">Cell membrane</location>
    </subcellularLocation>
</comment>
<gene>
    <name evidence="10" type="ORF">GU927_007960</name>
</gene>
<dbReference type="PANTHER" id="PTHR42755:SF1">
    <property type="entry name" value="3-DEOXY-D-MANNO-OCTULOSONIC ACID TRANSFERASE, MITOCHONDRIAL-RELATED"/>
    <property type="match status" value="1"/>
</dbReference>
<dbReference type="PANTHER" id="PTHR42755">
    <property type="entry name" value="3-DEOXY-MANNO-OCTULOSONATE CYTIDYLYLTRANSFERASE"/>
    <property type="match status" value="1"/>
</dbReference>
<comment type="pathway">
    <text evidence="2 8">Bacterial outer membrane biogenesis; LPS core biosynthesis.</text>
</comment>
<evidence type="ECO:0000259" key="9">
    <source>
        <dbReference type="Pfam" id="PF04413"/>
    </source>
</evidence>
<comment type="caution">
    <text evidence="10">The sequence shown here is derived from an EMBL/GenBank/DDBJ whole genome shotgun (WGS) entry which is preliminary data.</text>
</comment>
<dbReference type="GO" id="GO:0016740">
    <property type="term" value="F:transferase activity"/>
    <property type="evidence" value="ECO:0007669"/>
    <property type="project" value="UniProtKB-KW"/>
</dbReference>
<evidence type="ECO:0000256" key="8">
    <source>
        <dbReference type="RuleBase" id="RU365103"/>
    </source>
</evidence>
<comment type="similarity">
    <text evidence="8">Belongs to the glycosyltransferase group 1 family.</text>
</comment>
<evidence type="ECO:0000256" key="5">
    <source>
        <dbReference type="ARBA" id="ARBA00022679"/>
    </source>
</evidence>
<keyword evidence="8" id="KW-1003">Cell membrane</keyword>
<keyword evidence="8" id="KW-0472">Membrane</keyword>
<dbReference type="RefSeq" id="WP_161761835.1">
    <property type="nucleotide sequence ID" value="NZ_JAAATX020000005.1"/>
</dbReference>
<keyword evidence="5 8" id="KW-0808">Transferase</keyword>
<feature type="domain" description="3-deoxy-D-manno-octulosonic-acid transferase N-terminal" evidence="9">
    <location>
        <begin position="27"/>
        <end position="181"/>
    </location>
</feature>
<dbReference type="Pfam" id="PF04413">
    <property type="entry name" value="Glycos_transf_N"/>
    <property type="match status" value="1"/>
</dbReference>
<reference evidence="10 11" key="1">
    <citation type="submission" date="2021-06" db="EMBL/GenBank/DDBJ databases">
        <title>Rhodobacteraceae bacterium strain HSP-20.</title>
        <authorList>
            <person name="Chen W.-M."/>
        </authorList>
    </citation>
    <scope>NUCLEOTIDE SEQUENCE [LARGE SCALE GENOMIC DNA]</scope>
    <source>
        <strain evidence="10 11">HSP-20</strain>
    </source>
</reference>
<sequence>MAYSLGLTLYNLSNRRDAGGVADRPPRPAGRLVWLHAPGADAARSMLELARRLAEEDGLPVLLTCPDHLPPRDGILLQPPPPDTPAEARAFLDHWRPEIAVFAEGELRPALLHDAMERRLPLVMVGARNPCFLRERDGWYPGLMRGLLAGFHSILALDEPAARAFRKSGAAPESVTVTGKLEEESAALPHLEAEREALARQFATRPVWLAAALPEAEEAAVISAHRAALRLAHRLLLIVVPQDPDRAPALAARMEKDEGWTVAQRSEEQEPDPETEVYIADSANEFGLWYRLAPITFMGGSLAAQGCLRDPLEPAALGSAILYGPRPGPFGTTFGRLGAARAARAVGSATDLAEALGDLLSPDRAARLAQAAWAVASDGAEVTERVMDLIRRIMDGDA</sequence>
<evidence type="ECO:0000313" key="11">
    <source>
        <dbReference type="Proteomes" id="UP000731907"/>
    </source>
</evidence>
<name>A0ABS6J5Q6_9RHOB</name>
<dbReference type="EC" id="2.4.99.12" evidence="3 8"/>
<keyword evidence="8" id="KW-0448">Lipopolysaccharide biosynthesis</keyword>
<evidence type="ECO:0000256" key="3">
    <source>
        <dbReference type="ARBA" id="ARBA00012621"/>
    </source>
</evidence>
<protein>
    <recommendedName>
        <fullName evidence="4 8">3-deoxy-D-manno-octulosonic acid transferase</fullName>
        <shortName evidence="8">Kdo transferase</shortName>
        <ecNumber evidence="3 8">2.4.99.12</ecNumber>
    </recommendedName>
    <alternativeName>
        <fullName evidence="6 8">Lipid IV(A) 3-deoxy-D-manno-octulosonic acid transferase</fullName>
    </alternativeName>
</protein>
<accession>A0ABS6J5Q6</accession>
<evidence type="ECO:0000313" key="10">
    <source>
        <dbReference type="EMBL" id="MBU9697782.1"/>
    </source>
</evidence>
<evidence type="ECO:0000256" key="2">
    <source>
        <dbReference type="ARBA" id="ARBA00004713"/>
    </source>
</evidence>
<evidence type="ECO:0000256" key="4">
    <source>
        <dbReference type="ARBA" id="ARBA00019077"/>
    </source>
</evidence>
<keyword evidence="11" id="KW-1185">Reference proteome</keyword>
<proteinExistence type="inferred from homology"/>
<dbReference type="EMBL" id="JAAATX020000005">
    <property type="protein sequence ID" value="MBU9697782.1"/>
    <property type="molecule type" value="Genomic_DNA"/>
</dbReference>
<comment type="function">
    <text evidence="1 8">Involved in lipopolysaccharide (LPS) biosynthesis. Catalyzes the transfer of 3-deoxy-D-manno-octulosonate (Kdo) residue(s) from CMP-Kdo to lipid IV(A), the tetraacyldisaccharide-1,4'-bisphosphate precursor of lipid A.</text>
</comment>
<organism evidence="10 11">
    <name type="scientific">Paragemmobacter amnigenus</name>
    <dbReference type="NCBI Taxonomy" id="2852097"/>
    <lineage>
        <taxon>Bacteria</taxon>
        <taxon>Pseudomonadati</taxon>
        <taxon>Pseudomonadota</taxon>
        <taxon>Alphaproteobacteria</taxon>
        <taxon>Rhodobacterales</taxon>
        <taxon>Paracoccaceae</taxon>
        <taxon>Paragemmobacter</taxon>
    </lineage>
</organism>
<dbReference type="Gene3D" id="3.40.50.2000">
    <property type="entry name" value="Glycogen Phosphorylase B"/>
    <property type="match status" value="1"/>
</dbReference>
<evidence type="ECO:0000256" key="7">
    <source>
        <dbReference type="ARBA" id="ARBA00049183"/>
    </source>
</evidence>
<dbReference type="Proteomes" id="UP000731907">
    <property type="component" value="Unassembled WGS sequence"/>
</dbReference>
<dbReference type="Gene3D" id="3.40.50.11720">
    <property type="entry name" value="3-Deoxy-D-manno-octulosonic-acid transferase, N-terminal domain"/>
    <property type="match status" value="1"/>
</dbReference>
<evidence type="ECO:0000256" key="1">
    <source>
        <dbReference type="ARBA" id="ARBA00003394"/>
    </source>
</evidence>
<dbReference type="InterPro" id="IPR039901">
    <property type="entry name" value="Kdotransferase"/>
</dbReference>
<evidence type="ECO:0000256" key="6">
    <source>
        <dbReference type="ARBA" id="ARBA00031445"/>
    </source>
</evidence>
<dbReference type="InterPro" id="IPR007507">
    <property type="entry name" value="Glycos_transf_N"/>
</dbReference>
<dbReference type="SUPFAM" id="SSF53756">
    <property type="entry name" value="UDP-Glycosyltransferase/glycogen phosphorylase"/>
    <property type="match status" value="1"/>
</dbReference>